<evidence type="ECO:0000313" key="2">
    <source>
        <dbReference type="EMBL" id="KLE32499.1"/>
    </source>
</evidence>
<gene>
    <name evidence="2" type="ORF">AAW00_13465</name>
</gene>
<sequence>MSAAEFASLRSGMSYSEAVAIIGGPGELMSESDIAGYNTRMYQWDGEGGFGANANAMFQNDELVNKAQFGLE</sequence>
<dbReference type="Proteomes" id="UP000053464">
    <property type="component" value="Unassembled WGS sequence"/>
</dbReference>
<keyword evidence="1" id="KW-0732">Signal</keyword>
<organism evidence="2 3">
    <name type="scientific">Aurantiacibacter luteus</name>
    <dbReference type="NCBI Taxonomy" id="1581420"/>
    <lineage>
        <taxon>Bacteria</taxon>
        <taxon>Pseudomonadati</taxon>
        <taxon>Pseudomonadota</taxon>
        <taxon>Alphaproteobacteria</taxon>
        <taxon>Sphingomonadales</taxon>
        <taxon>Erythrobacteraceae</taxon>
        <taxon>Aurantiacibacter</taxon>
    </lineage>
</organism>
<dbReference type="PATRIC" id="fig|1581420.6.peg.2753"/>
<comment type="caution">
    <text evidence="2">The sequence shown here is derived from an EMBL/GenBank/DDBJ whole genome shotgun (WGS) entry which is preliminary data.</text>
</comment>
<dbReference type="STRING" id="1581420.AAW00_13465"/>
<name>A0A0G9MPG0_9SPHN</name>
<dbReference type="InterPro" id="IPR037873">
    <property type="entry name" value="BamE-like"/>
</dbReference>
<dbReference type="AlphaFoldDB" id="A0A0G9MPG0"/>
<accession>A0A0G9MPG0</accession>
<keyword evidence="3" id="KW-1185">Reference proteome</keyword>
<proteinExistence type="predicted"/>
<dbReference type="Gene3D" id="3.30.1450.10">
    <property type="match status" value="1"/>
</dbReference>
<protein>
    <recommendedName>
        <fullName evidence="4">Lipoprotein SmpA/OmlA domain-containing protein</fullName>
    </recommendedName>
</protein>
<reference evidence="2 3" key="1">
    <citation type="submission" date="2015-04" db="EMBL/GenBank/DDBJ databases">
        <title>The draft genome sequence of Erythrobacter luteus KA37.</title>
        <authorList>
            <person name="Zhuang L."/>
            <person name="Liu Y."/>
            <person name="Shao Z."/>
        </authorList>
    </citation>
    <scope>NUCLEOTIDE SEQUENCE [LARGE SCALE GENOMIC DNA]</scope>
    <source>
        <strain evidence="2 3">KA37</strain>
    </source>
</reference>
<evidence type="ECO:0000256" key="1">
    <source>
        <dbReference type="ARBA" id="ARBA00022729"/>
    </source>
</evidence>
<evidence type="ECO:0008006" key="4">
    <source>
        <dbReference type="Google" id="ProtNLM"/>
    </source>
</evidence>
<evidence type="ECO:0000313" key="3">
    <source>
        <dbReference type="Proteomes" id="UP000053464"/>
    </source>
</evidence>
<dbReference type="EMBL" id="LBHB01000004">
    <property type="protein sequence ID" value="KLE32499.1"/>
    <property type="molecule type" value="Genomic_DNA"/>
</dbReference>